<dbReference type="OrthoDB" id="73875at2759"/>
<dbReference type="AlphaFoldDB" id="A0A5J4ZVM9"/>
<keyword evidence="2" id="KW-1185">Reference proteome</keyword>
<accession>A0A5J4ZVM9</accession>
<protein>
    <submittedName>
        <fullName evidence="1">Uncharacterized protein</fullName>
    </submittedName>
</protein>
<organism evidence="1 2">
    <name type="scientific">Nyssa sinensis</name>
    <dbReference type="NCBI Taxonomy" id="561372"/>
    <lineage>
        <taxon>Eukaryota</taxon>
        <taxon>Viridiplantae</taxon>
        <taxon>Streptophyta</taxon>
        <taxon>Embryophyta</taxon>
        <taxon>Tracheophyta</taxon>
        <taxon>Spermatophyta</taxon>
        <taxon>Magnoliopsida</taxon>
        <taxon>eudicotyledons</taxon>
        <taxon>Gunneridae</taxon>
        <taxon>Pentapetalae</taxon>
        <taxon>asterids</taxon>
        <taxon>Cornales</taxon>
        <taxon>Nyssaceae</taxon>
        <taxon>Nyssa</taxon>
    </lineage>
</organism>
<dbReference type="Proteomes" id="UP000325577">
    <property type="component" value="Linkage Group LG4"/>
</dbReference>
<gene>
    <name evidence="1" type="ORF">F0562_009326</name>
</gene>
<reference evidence="1 2" key="1">
    <citation type="submission" date="2019-09" db="EMBL/GenBank/DDBJ databases">
        <title>A chromosome-level genome assembly of the Chinese tupelo Nyssa sinensis.</title>
        <authorList>
            <person name="Yang X."/>
            <person name="Kang M."/>
            <person name="Yang Y."/>
            <person name="Xiong H."/>
            <person name="Wang M."/>
            <person name="Zhang Z."/>
            <person name="Wang Z."/>
            <person name="Wu H."/>
            <person name="Ma T."/>
            <person name="Liu J."/>
            <person name="Xi Z."/>
        </authorList>
    </citation>
    <scope>NUCLEOTIDE SEQUENCE [LARGE SCALE GENOMIC DNA]</scope>
    <source>
        <strain evidence="1">J267</strain>
        <tissue evidence="1">Leaf</tissue>
    </source>
</reference>
<name>A0A5J4ZVM9_9ASTE</name>
<proteinExistence type="predicted"/>
<dbReference type="Gene3D" id="3.20.20.80">
    <property type="entry name" value="Glycosidases"/>
    <property type="match status" value="1"/>
</dbReference>
<evidence type="ECO:0000313" key="1">
    <source>
        <dbReference type="EMBL" id="KAA8522903.1"/>
    </source>
</evidence>
<evidence type="ECO:0000313" key="2">
    <source>
        <dbReference type="Proteomes" id="UP000325577"/>
    </source>
</evidence>
<sequence length="101" mass="11320">MGLILIGNFLKVPKEMQNLGFLLDEWRAEVQKEARSTNRSPLLLTAAVYFSVDFFLAEVHRSYPCEVLKPLGFAGISFGQSMVTMSGKSQNKLPDSGFFEK</sequence>
<dbReference type="EMBL" id="CM018047">
    <property type="protein sequence ID" value="KAA8522903.1"/>
    <property type="molecule type" value="Genomic_DNA"/>
</dbReference>